<evidence type="ECO:0000256" key="19">
    <source>
        <dbReference type="ARBA" id="ARBA00048679"/>
    </source>
</evidence>
<keyword evidence="20" id="KW-0245">EGF-like domain</keyword>
<evidence type="ECO:0000256" key="18">
    <source>
        <dbReference type="ARBA" id="ARBA00047899"/>
    </source>
</evidence>
<comment type="caution">
    <text evidence="20">Lacks conserved residue(s) required for the propagation of feature annotation.</text>
</comment>
<dbReference type="FunFam" id="3.30.200.20:FF:000195">
    <property type="entry name" value="G-type lectin S-receptor-like serine/threonine-protein kinase"/>
    <property type="match status" value="1"/>
</dbReference>
<feature type="transmembrane region" description="Helical" evidence="21">
    <location>
        <begin position="703"/>
        <end position="726"/>
    </location>
</feature>
<dbReference type="Pfam" id="PF07714">
    <property type="entry name" value="PK_Tyr_Ser-Thr"/>
    <property type="match status" value="2"/>
</dbReference>
<organism evidence="26 27">
    <name type="scientific">Dendrobium nobile</name>
    <name type="common">Orchid</name>
    <dbReference type="NCBI Taxonomy" id="94219"/>
    <lineage>
        <taxon>Eukaryota</taxon>
        <taxon>Viridiplantae</taxon>
        <taxon>Streptophyta</taxon>
        <taxon>Embryophyta</taxon>
        <taxon>Tracheophyta</taxon>
        <taxon>Spermatophyta</taxon>
        <taxon>Magnoliopsida</taxon>
        <taxon>Liliopsida</taxon>
        <taxon>Asparagales</taxon>
        <taxon>Orchidaceae</taxon>
        <taxon>Epidendroideae</taxon>
        <taxon>Malaxideae</taxon>
        <taxon>Dendrobiinae</taxon>
        <taxon>Dendrobium</taxon>
    </lineage>
</organism>
<dbReference type="InterPro" id="IPR000719">
    <property type="entry name" value="Prot_kinase_dom"/>
</dbReference>
<keyword evidence="3" id="KW-1003">Cell membrane</keyword>
<evidence type="ECO:0000313" key="27">
    <source>
        <dbReference type="Proteomes" id="UP000829196"/>
    </source>
</evidence>
<name>A0A8T3AN54_DENNO</name>
<keyword evidence="17" id="KW-0325">Glycoprotein</keyword>
<keyword evidence="10" id="KW-0547">Nucleotide-binding</keyword>
<gene>
    <name evidence="26" type="ORF">KFK09_021067</name>
</gene>
<keyword evidence="6" id="KW-0808">Transferase</keyword>
<evidence type="ECO:0000256" key="7">
    <source>
        <dbReference type="ARBA" id="ARBA00022692"/>
    </source>
</evidence>
<evidence type="ECO:0000256" key="16">
    <source>
        <dbReference type="ARBA" id="ARBA00023170"/>
    </source>
</evidence>
<dbReference type="PANTHER" id="PTHR27002:SF616">
    <property type="entry name" value="RECEPTOR-LIKE SERINE_THREONINE-PROTEIN KINASE"/>
    <property type="match status" value="1"/>
</dbReference>
<keyword evidence="13 21" id="KW-1133">Transmembrane helix</keyword>
<evidence type="ECO:0000259" key="22">
    <source>
        <dbReference type="PROSITE" id="PS50011"/>
    </source>
</evidence>
<keyword evidence="8" id="KW-0732">Signal</keyword>
<evidence type="ECO:0000259" key="23">
    <source>
        <dbReference type="PROSITE" id="PS50026"/>
    </source>
</evidence>
<dbReference type="PROSITE" id="PS50011">
    <property type="entry name" value="PROTEIN_KINASE_DOM"/>
    <property type="match status" value="2"/>
</dbReference>
<dbReference type="InterPro" id="IPR011009">
    <property type="entry name" value="Kinase-like_dom_sf"/>
</dbReference>
<keyword evidence="11" id="KW-0418">Kinase</keyword>
<evidence type="ECO:0000256" key="5">
    <source>
        <dbReference type="ARBA" id="ARBA00022553"/>
    </source>
</evidence>
<evidence type="ECO:0000313" key="26">
    <source>
        <dbReference type="EMBL" id="KAI0497829.1"/>
    </source>
</evidence>
<evidence type="ECO:0000256" key="2">
    <source>
        <dbReference type="ARBA" id="ARBA00012513"/>
    </source>
</evidence>
<dbReference type="GO" id="GO:0005524">
    <property type="term" value="F:ATP binding"/>
    <property type="evidence" value="ECO:0007669"/>
    <property type="project" value="UniProtKB-KW"/>
</dbReference>
<keyword evidence="5" id="KW-0597">Phosphoprotein</keyword>
<evidence type="ECO:0000256" key="3">
    <source>
        <dbReference type="ARBA" id="ARBA00022475"/>
    </source>
</evidence>
<sequence>MAPSFSIGMLGTSSFHDKRSAEQERIDNDFELPIFPLEIITAATNNFSAENKLGEGGFGPGRLDDGQEIAVKRLAKTSVQGLDEFKTEVMLIAKLQHRNLVRLLGCCVQGRERMLVYEYLPNKSLDAFLFDKVKSALLNWQTRYEIIFGISRGLLYLHQDSRLRIIHRDLKASNILLDEEMNPKISDFGMARIFGGDETQVNTIKVVGTYGYMSPEYAMDGVFSVKSDVFSFGVLVLEIISGKRNRGVYSASPHMNLLGHNIMKSIGFQFFLLASLLLAFLPSSTAGDTITPTTPLSGDQTLISSAKLFALGFFTPAGTSNTYLGIWYNNIKTQTIVWVANRDSPVSGNSTDAILSISRNGNLIITDRKSNLPVWSSQITSSLATPFAQLLDNGNFVVRNANNDFDWQSFDHPTDTLIPGMKIGVNFDTHINRTVSAWKSDTDPSSSSYIAAMDTNGDPQLFFWSGLKKIWRSGPWNGIHFSGVPATNTYIQFNLSFSFSFINTKNEVSYSFNTQNSSIVTRQLLNQSGHVQRAIWLWDTERWNFFWQVPGDQCDNYAACGSYGVCDPNISPVCECVQGFTPRNPTNWALMEGKDGCRRKTMLDCRNGTDGFVRVSGAKVPDTAQAVVDFSSGLDGCKTRCLMNCSCTAYALANLNSGSGCLMWVADLVDIRLYTIGGQDVYVRVAAADLGPASDEHNHTSELTAVIVPSIVVGVFLLAGVGWCMWRRKSKRRRMLGTSSFHDKRSAEQERIDNDFELPIFPLEIITAATNNFSAENKLGEGGFGPVYKGRLDDGQEIAVKRLAKTSVQGLDEFKTEVMLIAKLQHRNLVRLLGCCVQGREKMLVYEYLPNKSLDAFLFDKAKSMLLNWQTRYETIFGISRGLLYLHQDSRLRIIHRDLKPSNILLDEEMNPKISDFGLARIFGGDETQVNTIKVVGTYGYMSPEYAMDGVFSVKSDVFSFGVLVLEIISGKRNRGVYSASPPMNLLGHVWSLWKEGNSLKLADETMSSDFSVEEVLKCIKIGLLCVQERPEDRPLMSWIVLMLAGDSGLGLPEPKQPGFFTRLPVDSVSSSSKQDISVSIIEGR</sequence>
<comment type="subcellular location">
    <subcellularLocation>
        <location evidence="1">Cell membrane</location>
        <topology evidence="1">Single-pass type I membrane protein</topology>
    </subcellularLocation>
</comment>
<dbReference type="PROSITE" id="PS00108">
    <property type="entry name" value="PROTEIN_KINASE_ST"/>
    <property type="match status" value="2"/>
</dbReference>
<evidence type="ECO:0000256" key="13">
    <source>
        <dbReference type="ARBA" id="ARBA00022989"/>
    </source>
</evidence>
<dbReference type="Proteomes" id="UP000829196">
    <property type="component" value="Unassembled WGS sequence"/>
</dbReference>
<dbReference type="CDD" id="cd01098">
    <property type="entry name" value="PAN_AP_plant"/>
    <property type="match status" value="1"/>
</dbReference>
<dbReference type="InterPro" id="IPR000858">
    <property type="entry name" value="S_locus_glycoprot_dom"/>
</dbReference>
<feature type="domain" description="Protein kinase" evidence="22">
    <location>
        <begin position="773"/>
        <end position="1050"/>
    </location>
</feature>
<evidence type="ECO:0000256" key="9">
    <source>
        <dbReference type="ARBA" id="ARBA00022734"/>
    </source>
</evidence>
<keyword evidence="15" id="KW-1015">Disulfide bond</keyword>
<reference evidence="26" key="1">
    <citation type="journal article" date="2022" name="Front. Genet.">
        <title>Chromosome-Scale Assembly of the Dendrobium nobile Genome Provides Insights Into the Molecular Mechanism of the Biosynthesis of the Medicinal Active Ingredient of Dendrobium.</title>
        <authorList>
            <person name="Xu Q."/>
            <person name="Niu S.-C."/>
            <person name="Li K.-L."/>
            <person name="Zheng P.-J."/>
            <person name="Zhang X.-J."/>
            <person name="Jia Y."/>
            <person name="Liu Y."/>
            <person name="Niu Y.-X."/>
            <person name="Yu L.-H."/>
            <person name="Chen D.-F."/>
            <person name="Zhang G.-Q."/>
        </authorList>
    </citation>
    <scope>NUCLEOTIDE SEQUENCE</scope>
    <source>
        <tissue evidence="26">Leaf</tissue>
    </source>
</reference>
<dbReference type="PANTHER" id="PTHR27002">
    <property type="entry name" value="RECEPTOR-LIKE SERINE/THREONINE-PROTEIN KINASE SD1-8"/>
    <property type="match status" value="1"/>
</dbReference>
<keyword evidence="12" id="KW-0067">ATP-binding</keyword>
<keyword evidence="4" id="KW-0723">Serine/threonine-protein kinase</keyword>
<dbReference type="Gene3D" id="2.90.10.10">
    <property type="entry name" value="Bulb-type lectin domain"/>
    <property type="match status" value="1"/>
</dbReference>
<proteinExistence type="predicted"/>
<dbReference type="EC" id="2.7.11.1" evidence="2"/>
<evidence type="ECO:0000256" key="21">
    <source>
        <dbReference type="SAM" id="Phobius"/>
    </source>
</evidence>
<dbReference type="GO" id="GO:0048544">
    <property type="term" value="P:recognition of pollen"/>
    <property type="evidence" value="ECO:0007669"/>
    <property type="project" value="InterPro"/>
</dbReference>
<dbReference type="FunFam" id="2.90.10.10:FF:000009">
    <property type="entry name" value="Receptor-like serine/threonine-protein kinase SD1-8"/>
    <property type="match status" value="1"/>
</dbReference>
<evidence type="ECO:0000256" key="4">
    <source>
        <dbReference type="ARBA" id="ARBA00022527"/>
    </source>
</evidence>
<dbReference type="PROSITE" id="PS50948">
    <property type="entry name" value="PAN"/>
    <property type="match status" value="1"/>
</dbReference>
<evidence type="ECO:0000259" key="24">
    <source>
        <dbReference type="PROSITE" id="PS50927"/>
    </source>
</evidence>
<dbReference type="OrthoDB" id="741567at2759"/>
<dbReference type="Gene3D" id="3.30.200.20">
    <property type="entry name" value="Phosphorylase Kinase, domain 1"/>
    <property type="match status" value="2"/>
</dbReference>
<dbReference type="PROSITE" id="PS50927">
    <property type="entry name" value="BULB_LECTIN"/>
    <property type="match status" value="1"/>
</dbReference>
<dbReference type="SMART" id="SM00220">
    <property type="entry name" value="S_TKc"/>
    <property type="match status" value="2"/>
</dbReference>
<dbReference type="GO" id="GO:0051707">
    <property type="term" value="P:response to other organism"/>
    <property type="evidence" value="ECO:0007669"/>
    <property type="project" value="UniProtKB-ARBA"/>
</dbReference>
<feature type="domain" description="Protein kinase" evidence="22">
    <location>
        <begin position="47"/>
        <end position="314"/>
    </location>
</feature>
<dbReference type="InterPro" id="IPR001480">
    <property type="entry name" value="Bulb-type_lectin_dom"/>
</dbReference>
<dbReference type="PROSITE" id="PS50026">
    <property type="entry name" value="EGF_3"/>
    <property type="match status" value="1"/>
</dbReference>
<keyword evidence="27" id="KW-1185">Reference proteome</keyword>
<dbReference type="SMART" id="SM00473">
    <property type="entry name" value="PAN_AP"/>
    <property type="match status" value="1"/>
</dbReference>
<dbReference type="Pfam" id="PF00954">
    <property type="entry name" value="S_locus_glycop"/>
    <property type="match status" value="1"/>
</dbReference>
<dbReference type="EMBL" id="JAGYWB010000015">
    <property type="protein sequence ID" value="KAI0497829.1"/>
    <property type="molecule type" value="Genomic_DNA"/>
</dbReference>
<dbReference type="Pfam" id="PF01453">
    <property type="entry name" value="B_lectin"/>
    <property type="match status" value="1"/>
</dbReference>
<feature type="domain" description="EGF-like" evidence="23">
    <location>
        <begin position="550"/>
        <end position="586"/>
    </location>
</feature>
<dbReference type="InterPro" id="IPR036426">
    <property type="entry name" value="Bulb-type_lectin_dom_sf"/>
</dbReference>
<dbReference type="InterPro" id="IPR008271">
    <property type="entry name" value="Ser/Thr_kinase_AS"/>
</dbReference>
<comment type="catalytic activity">
    <reaction evidence="19">
        <text>L-seryl-[protein] + ATP = O-phospho-L-seryl-[protein] + ADP + H(+)</text>
        <dbReference type="Rhea" id="RHEA:17989"/>
        <dbReference type="Rhea" id="RHEA-COMP:9863"/>
        <dbReference type="Rhea" id="RHEA-COMP:11604"/>
        <dbReference type="ChEBI" id="CHEBI:15378"/>
        <dbReference type="ChEBI" id="CHEBI:29999"/>
        <dbReference type="ChEBI" id="CHEBI:30616"/>
        <dbReference type="ChEBI" id="CHEBI:83421"/>
        <dbReference type="ChEBI" id="CHEBI:456216"/>
        <dbReference type="EC" id="2.7.11.1"/>
    </reaction>
</comment>
<dbReference type="GO" id="GO:0005886">
    <property type="term" value="C:plasma membrane"/>
    <property type="evidence" value="ECO:0007669"/>
    <property type="project" value="UniProtKB-SubCell"/>
</dbReference>
<protein>
    <recommendedName>
        <fullName evidence="2">non-specific serine/threonine protein kinase</fullName>
        <ecNumber evidence="2">2.7.11.1</ecNumber>
    </recommendedName>
</protein>
<evidence type="ECO:0000256" key="14">
    <source>
        <dbReference type="ARBA" id="ARBA00023136"/>
    </source>
</evidence>
<keyword evidence="16" id="KW-0675">Receptor</keyword>
<keyword evidence="14 21" id="KW-0472">Membrane</keyword>
<evidence type="ECO:0000256" key="20">
    <source>
        <dbReference type="PROSITE-ProRule" id="PRU00076"/>
    </source>
</evidence>
<dbReference type="Gene3D" id="1.10.510.10">
    <property type="entry name" value="Transferase(Phosphotransferase) domain 1"/>
    <property type="match status" value="2"/>
</dbReference>
<evidence type="ECO:0000256" key="10">
    <source>
        <dbReference type="ARBA" id="ARBA00022741"/>
    </source>
</evidence>
<dbReference type="InterPro" id="IPR003609">
    <property type="entry name" value="Pan_app"/>
</dbReference>
<comment type="catalytic activity">
    <reaction evidence="18">
        <text>L-threonyl-[protein] + ATP = O-phospho-L-threonyl-[protein] + ADP + H(+)</text>
        <dbReference type="Rhea" id="RHEA:46608"/>
        <dbReference type="Rhea" id="RHEA-COMP:11060"/>
        <dbReference type="Rhea" id="RHEA-COMP:11605"/>
        <dbReference type="ChEBI" id="CHEBI:15378"/>
        <dbReference type="ChEBI" id="CHEBI:30013"/>
        <dbReference type="ChEBI" id="CHEBI:30616"/>
        <dbReference type="ChEBI" id="CHEBI:61977"/>
        <dbReference type="ChEBI" id="CHEBI:456216"/>
        <dbReference type="EC" id="2.7.11.1"/>
    </reaction>
</comment>
<dbReference type="FunFam" id="1.10.510.10:FF:000060">
    <property type="entry name" value="G-type lectin S-receptor-like serine/threonine-protein kinase"/>
    <property type="match status" value="2"/>
</dbReference>
<dbReference type="AlphaFoldDB" id="A0A8T3AN54"/>
<dbReference type="InterPro" id="IPR000742">
    <property type="entry name" value="EGF"/>
</dbReference>
<dbReference type="GO" id="GO:0030246">
    <property type="term" value="F:carbohydrate binding"/>
    <property type="evidence" value="ECO:0007669"/>
    <property type="project" value="UniProtKB-KW"/>
</dbReference>
<dbReference type="Pfam" id="PF08276">
    <property type="entry name" value="PAN_2"/>
    <property type="match status" value="1"/>
</dbReference>
<dbReference type="CDD" id="cd00028">
    <property type="entry name" value="B_lectin"/>
    <property type="match status" value="1"/>
</dbReference>
<dbReference type="InterPro" id="IPR001245">
    <property type="entry name" value="Ser-Thr/Tyr_kinase_cat_dom"/>
</dbReference>
<evidence type="ECO:0000259" key="25">
    <source>
        <dbReference type="PROSITE" id="PS50948"/>
    </source>
</evidence>
<evidence type="ECO:0000256" key="17">
    <source>
        <dbReference type="ARBA" id="ARBA00023180"/>
    </source>
</evidence>
<dbReference type="SUPFAM" id="SSF56112">
    <property type="entry name" value="Protein kinase-like (PK-like)"/>
    <property type="match status" value="2"/>
</dbReference>
<evidence type="ECO:0000256" key="15">
    <source>
        <dbReference type="ARBA" id="ARBA00023157"/>
    </source>
</evidence>
<dbReference type="FunFam" id="3.30.200.20:FF:000330">
    <property type="entry name" value="G-type lectin S-receptor-like serine/threonine-protein kinase At4g03230"/>
    <property type="match status" value="1"/>
</dbReference>
<dbReference type="SMART" id="SM00108">
    <property type="entry name" value="B_lectin"/>
    <property type="match status" value="1"/>
</dbReference>
<evidence type="ECO:0000256" key="6">
    <source>
        <dbReference type="ARBA" id="ARBA00022679"/>
    </source>
</evidence>
<dbReference type="CDD" id="cd14066">
    <property type="entry name" value="STKc_IRAK"/>
    <property type="match status" value="1"/>
</dbReference>
<evidence type="ECO:0000256" key="11">
    <source>
        <dbReference type="ARBA" id="ARBA00022777"/>
    </source>
</evidence>
<evidence type="ECO:0000256" key="8">
    <source>
        <dbReference type="ARBA" id="ARBA00022729"/>
    </source>
</evidence>
<comment type="caution">
    <text evidence="26">The sequence shown here is derived from an EMBL/GenBank/DDBJ whole genome shotgun (WGS) entry which is preliminary data.</text>
</comment>
<evidence type="ECO:0000256" key="12">
    <source>
        <dbReference type="ARBA" id="ARBA00022840"/>
    </source>
</evidence>
<accession>A0A8T3AN54</accession>
<feature type="domain" description="Apple" evidence="25">
    <location>
        <begin position="605"/>
        <end position="686"/>
    </location>
</feature>
<dbReference type="SUPFAM" id="SSF51110">
    <property type="entry name" value="alpha-D-mannose-specific plant lectins"/>
    <property type="match status" value="1"/>
</dbReference>
<keyword evidence="7 21" id="KW-0812">Transmembrane</keyword>
<keyword evidence="9" id="KW-0430">Lectin</keyword>
<evidence type="ECO:0000256" key="1">
    <source>
        <dbReference type="ARBA" id="ARBA00004251"/>
    </source>
</evidence>
<feature type="domain" description="Bulb-type lectin" evidence="24">
    <location>
        <begin position="287"/>
        <end position="411"/>
    </location>
</feature>
<dbReference type="SMR" id="A0A8T3AN54"/>
<dbReference type="GO" id="GO:0004674">
    <property type="term" value="F:protein serine/threonine kinase activity"/>
    <property type="evidence" value="ECO:0007669"/>
    <property type="project" value="UniProtKB-KW"/>
</dbReference>